<dbReference type="OrthoDB" id="7340239at2"/>
<feature type="chain" id="PRO_5021737175" evidence="1">
    <location>
        <begin position="19"/>
        <end position="137"/>
    </location>
</feature>
<reference evidence="3 4" key="1">
    <citation type="submission" date="2018-10" db="EMBL/GenBank/DDBJ databases">
        <title>Genome Sequencing of Pantoea dispersa DSM 32899.</title>
        <authorList>
            <person name="Nawrath M."/>
            <person name="Ottenheim C."/>
            <person name="Wilm A."/>
            <person name="Zimmermann W."/>
            <person name="Wu J.C."/>
        </authorList>
    </citation>
    <scope>NUCLEOTIDE SEQUENCE [LARGE SCALE GENOMIC DNA]</scope>
    <source>
        <strain evidence="3 4">DSM 32899</strain>
    </source>
</reference>
<gene>
    <name evidence="3" type="ORF">D8B20_15205</name>
</gene>
<proteinExistence type="predicted"/>
<feature type="signal peptide" evidence="1">
    <location>
        <begin position="1"/>
        <end position="18"/>
    </location>
</feature>
<organism evidence="3 4">
    <name type="scientific">Candidatus Pantoea soli</name>
    <dbReference type="NCBI Taxonomy" id="3098669"/>
    <lineage>
        <taxon>Bacteria</taxon>
        <taxon>Pseudomonadati</taxon>
        <taxon>Pseudomonadota</taxon>
        <taxon>Gammaproteobacteria</taxon>
        <taxon>Enterobacterales</taxon>
        <taxon>Erwiniaceae</taxon>
        <taxon>Pantoea</taxon>
    </lineage>
</organism>
<evidence type="ECO:0000313" key="3">
    <source>
        <dbReference type="EMBL" id="QDY43138.1"/>
    </source>
</evidence>
<dbReference type="PANTHER" id="PTHR39176:SF1">
    <property type="entry name" value="PERIPLASMIC PROTEIN"/>
    <property type="match status" value="1"/>
</dbReference>
<dbReference type="InterPro" id="IPR009739">
    <property type="entry name" value="LprI-like_N"/>
</dbReference>
<dbReference type="PANTHER" id="PTHR39176">
    <property type="entry name" value="PERIPLASMIC PROTEIN-RELATED"/>
    <property type="match status" value="1"/>
</dbReference>
<dbReference type="EMBL" id="CP032702">
    <property type="protein sequence ID" value="QDY43138.1"/>
    <property type="molecule type" value="Genomic_DNA"/>
</dbReference>
<name>A0A518XG05_9GAMM</name>
<evidence type="ECO:0000256" key="1">
    <source>
        <dbReference type="SAM" id="SignalP"/>
    </source>
</evidence>
<dbReference type="Gene3D" id="1.20.1270.180">
    <property type="match status" value="1"/>
</dbReference>
<feature type="domain" description="Lysozyme inhibitor LprI-like N-terminal" evidence="2">
    <location>
        <begin position="30"/>
        <end position="104"/>
    </location>
</feature>
<evidence type="ECO:0000259" key="2">
    <source>
        <dbReference type="Pfam" id="PF07007"/>
    </source>
</evidence>
<protein>
    <submittedName>
        <fullName evidence="3">DUF1311 domain-containing protein</fullName>
    </submittedName>
</protein>
<accession>A0A518XG05</accession>
<dbReference type="AlphaFoldDB" id="A0A518XG05"/>
<dbReference type="Pfam" id="PF07007">
    <property type="entry name" value="LprI"/>
    <property type="match status" value="1"/>
</dbReference>
<sequence>MKKWLPVAALFASSLALAQQHPIDQQLQQCLDRESSTAGMSQCYSTATQAWDKEMNAQYTGLMKTLTGEPKDKLRQAQRAWLTYRDSWRDASVSYFSRTQGSVAALNIGAGQVSLVRNQALTLQSLRKGGCTNPDDC</sequence>
<dbReference type="RefSeq" id="WP_145889629.1">
    <property type="nucleotide sequence ID" value="NZ_CP032702.1"/>
</dbReference>
<keyword evidence="4" id="KW-1185">Reference proteome</keyword>
<keyword evidence="1" id="KW-0732">Signal</keyword>
<evidence type="ECO:0000313" key="4">
    <source>
        <dbReference type="Proteomes" id="UP000319411"/>
    </source>
</evidence>
<dbReference type="KEGG" id="pdis:D8B20_15205"/>
<dbReference type="Proteomes" id="UP000319411">
    <property type="component" value="Chromosome"/>
</dbReference>